<gene>
    <name evidence="3" type="ORF">CYMTET_5660</name>
</gene>
<dbReference type="EMBL" id="LGRX02001124">
    <property type="protein sequence ID" value="KAK3286809.1"/>
    <property type="molecule type" value="Genomic_DNA"/>
</dbReference>
<feature type="region of interest" description="Disordered" evidence="2">
    <location>
        <begin position="1"/>
        <end position="27"/>
    </location>
</feature>
<keyword evidence="4" id="KW-1185">Reference proteome</keyword>
<evidence type="ECO:0000256" key="1">
    <source>
        <dbReference type="SAM" id="Coils"/>
    </source>
</evidence>
<dbReference type="Proteomes" id="UP001190700">
    <property type="component" value="Unassembled WGS sequence"/>
</dbReference>
<keyword evidence="1" id="KW-0175">Coiled coil</keyword>
<name>A0AAE0GYR2_9CHLO</name>
<protein>
    <submittedName>
        <fullName evidence="3">Uncharacterized protein</fullName>
    </submittedName>
</protein>
<reference evidence="3 4" key="1">
    <citation type="journal article" date="2015" name="Genome Biol. Evol.">
        <title>Comparative Genomics of a Bacterivorous Green Alga Reveals Evolutionary Causalities and Consequences of Phago-Mixotrophic Mode of Nutrition.</title>
        <authorList>
            <person name="Burns J.A."/>
            <person name="Paasch A."/>
            <person name="Narechania A."/>
            <person name="Kim E."/>
        </authorList>
    </citation>
    <scope>NUCLEOTIDE SEQUENCE [LARGE SCALE GENOMIC DNA]</scope>
    <source>
        <strain evidence="3 4">PLY_AMNH</strain>
    </source>
</reference>
<proteinExistence type="predicted"/>
<dbReference type="AlphaFoldDB" id="A0AAE0GYR2"/>
<evidence type="ECO:0000256" key="2">
    <source>
        <dbReference type="SAM" id="MobiDB-lite"/>
    </source>
</evidence>
<sequence length="180" mass="20838">MHMAANNDNDANPVNSPGTHDNPTYEYDRRNIFDKINNRFAKHKEKHQSELAELMVKIDSIKESLDKEVQKDEEIQSDLDNLRANVHDRFDMINSTHAAHTSKHAQEHEVLNEAFSKLKADAEKTIDDIATKWRLHTEDCANNKNSVDERIMQLEQHHTNTQKLVEKLLAADELQESDDE</sequence>
<feature type="compositionally biased region" description="Low complexity" evidence="2">
    <location>
        <begin position="1"/>
        <end position="12"/>
    </location>
</feature>
<organism evidence="3 4">
    <name type="scientific">Cymbomonas tetramitiformis</name>
    <dbReference type="NCBI Taxonomy" id="36881"/>
    <lineage>
        <taxon>Eukaryota</taxon>
        <taxon>Viridiplantae</taxon>
        <taxon>Chlorophyta</taxon>
        <taxon>Pyramimonadophyceae</taxon>
        <taxon>Pyramimonadales</taxon>
        <taxon>Pyramimonadaceae</taxon>
        <taxon>Cymbomonas</taxon>
    </lineage>
</organism>
<evidence type="ECO:0000313" key="3">
    <source>
        <dbReference type="EMBL" id="KAK3286809.1"/>
    </source>
</evidence>
<feature type="coiled-coil region" evidence="1">
    <location>
        <begin position="44"/>
        <end position="85"/>
    </location>
</feature>
<comment type="caution">
    <text evidence="3">The sequence shown here is derived from an EMBL/GenBank/DDBJ whole genome shotgun (WGS) entry which is preliminary data.</text>
</comment>
<feature type="compositionally biased region" description="Polar residues" evidence="2">
    <location>
        <begin position="13"/>
        <end position="22"/>
    </location>
</feature>
<evidence type="ECO:0000313" key="4">
    <source>
        <dbReference type="Proteomes" id="UP001190700"/>
    </source>
</evidence>
<accession>A0AAE0GYR2</accession>